<comment type="subcellular location">
    <subcellularLocation>
        <location evidence="1">Membrane</location>
    </subcellularLocation>
</comment>
<keyword evidence="9" id="KW-1185">Reference proteome</keyword>
<evidence type="ECO:0000256" key="4">
    <source>
        <dbReference type="ARBA" id="ARBA00022989"/>
    </source>
</evidence>
<evidence type="ECO:0000256" key="1">
    <source>
        <dbReference type="ARBA" id="ARBA00004370"/>
    </source>
</evidence>
<protein>
    <recommendedName>
        <fullName evidence="7">Amino acid transporter transmembrane domain-containing protein</fullName>
    </recommendedName>
</protein>
<organism evidence="8 9">
    <name type="scientific">Hypocrea virens (strain Gv29-8 / FGSC 10586)</name>
    <name type="common">Gliocladium virens</name>
    <name type="synonym">Trichoderma virens</name>
    <dbReference type="NCBI Taxonomy" id="413071"/>
    <lineage>
        <taxon>Eukaryota</taxon>
        <taxon>Fungi</taxon>
        <taxon>Dikarya</taxon>
        <taxon>Ascomycota</taxon>
        <taxon>Pezizomycotina</taxon>
        <taxon>Sordariomycetes</taxon>
        <taxon>Hypocreomycetidae</taxon>
        <taxon>Hypocreales</taxon>
        <taxon>Hypocreaceae</taxon>
        <taxon>Trichoderma</taxon>
    </lineage>
</organism>
<dbReference type="Proteomes" id="UP000007115">
    <property type="component" value="Unassembled WGS sequence"/>
</dbReference>
<gene>
    <name evidence="8" type="ORF">TRIVIDRAFT_154339</name>
</gene>
<dbReference type="HOGENOM" id="CLU_016053_1_0_1"/>
<dbReference type="STRING" id="413071.G9MY47"/>
<keyword evidence="2" id="KW-0813">Transport</keyword>
<dbReference type="VEuPathDB" id="FungiDB:TRIVIDRAFT_154339"/>
<dbReference type="OMA" id="GPTNVPW"/>
<feature type="domain" description="Amino acid transporter transmembrane" evidence="7">
    <location>
        <begin position="45"/>
        <end position="415"/>
    </location>
</feature>
<dbReference type="eggNOG" id="ENOG502QURM">
    <property type="taxonomic scope" value="Eukaryota"/>
</dbReference>
<evidence type="ECO:0000256" key="5">
    <source>
        <dbReference type="ARBA" id="ARBA00023136"/>
    </source>
</evidence>
<evidence type="ECO:0000256" key="6">
    <source>
        <dbReference type="SAM" id="Phobius"/>
    </source>
</evidence>
<feature type="transmembrane region" description="Helical" evidence="6">
    <location>
        <begin position="276"/>
        <end position="297"/>
    </location>
</feature>
<dbReference type="InParanoid" id="G9MY47"/>
<dbReference type="PANTHER" id="PTHR48017">
    <property type="entry name" value="OS05G0424000 PROTEIN-RELATED"/>
    <property type="match status" value="1"/>
</dbReference>
<keyword evidence="3 6" id="KW-0812">Transmembrane</keyword>
<feature type="transmembrane region" description="Helical" evidence="6">
    <location>
        <begin position="328"/>
        <end position="347"/>
    </location>
</feature>
<dbReference type="GO" id="GO:0016020">
    <property type="term" value="C:membrane"/>
    <property type="evidence" value="ECO:0007669"/>
    <property type="project" value="UniProtKB-SubCell"/>
</dbReference>
<feature type="transmembrane region" description="Helical" evidence="6">
    <location>
        <begin position="78"/>
        <end position="99"/>
    </location>
</feature>
<dbReference type="GeneID" id="25788272"/>
<dbReference type="EMBL" id="ABDF02000079">
    <property type="protein sequence ID" value="EHK20469.1"/>
    <property type="molecule type" value="Genomic_DNA"/>
</dbReference>
<feature type="transmembrane region" description="Helical" evidence="6">
    <location>
        <begin position="159"/>
        <end position="178"/>
    </location>
</feature>
<dbReference type="Pfam" id="PF01490">
    <property type="entry name" value="Aa_trans"/>
    <property type="match status" value="1"/>
</dbReference>
<evidence type="ECO:0000313" key="8">
    <source>
        <dbReference type="EMBL" id="EHK20469.1"/>
    </source>
</evidence>
<reference evidence="8 9" key="1">
    <citation type="journal article" date="2011" name="Genome Biol.">
        <title>Comparative genome sequence analysis underscores mycoparasitism as the ancestral life style of Trichoderma.</title>
        <authorList>
            <person name="Kubicek C.P."/>
            <person name="Herrera-Estrella A."/>
            <person name="Seidl-Seiboth V."/>
            <person name="Martinez D.A."/>
            <person name="Druzhinina I.S."/>
            <person name="Thon M."/>
            <person name="Zeilinger S."/>
            <person name="Casas-Flores S."/>
            <person name="Horwitz B.A."/>
            <person name="Mukherjee P.K."/>
            <person name="Mukherjee M."/>
            <person name="Kredics L."/>
            <person name="Alcaraz L.D."/>
            <person name="Aerts A."/>
            <person name="Antal Z."/>
            <person name="Atanasova L."/>
            <person name="Cervantes-Badillo M.G."/>
            <person name="Challacombe J."/>
            <person name="Chertkov O."/>
            <person name="McCluskey K."/>
            <person name="Coulpier F."/>
            <person name="Deshpande N."/>
            <person name="von Doehren H."/>
            <person name="Ebbole D.J."/>
            <person name="Esquivel-Naranjo E.U."/>
            <person name="Fekete E."/>
            <person name="Flipphi M."/>
            <person name="Glaser F."/>
            <person name="Gomez-Rodriguez E.Y."/>
            <person name="Gruber S."/>
            <person name="Han C."/>
            <person name="Henrissat B."/>
            <person name="Hermosa R."/>
            <person name="Hernandez-Onate M."/>
            <person name="Karaffa L."/>
            <person name="Kosti I."/>
            <person name="Le Crom S."/>
            <person name="Lindquist E."/>
            <person name="Lucas S."/>
            <person name="Luebeck M."/>
            <person name="Luebeck P.S."/>
            <person name="Margeot A."/>
            <person name="Metz B."/>
            <person name="Misra M."/>
            <person name="Nevalainen H."/>
            <person name="Omann M."/>
            <person name="Packer N."/>
            <person name="Perrone G."/>
            <person name="Uresti-Rivera E.E."/>
            <person name="Salamov A."/>
            <person name="Schmoll M."/>
            <person name="Seiboth B."/>
            <person name="Shapiro H."/>
            <person name="Sukno S."/>
            <person name="Tamayo-Ramos J.A."/>
            <person name="Tisch D."/>
            <person name="Wiest A."/>
            <person name="Wilkinson H.H."/>
            <person name="Zhang M."/>
            <person name="Coutinho P.M."/>
            <person name="Kenerley C.M."/>
            <person name="Monte E."/>
            <person name="Baker S.E."/>
            <person name="Grigoriev I.V."/>
        </authorList>
    </citation>
    <scope>NUCLEOTIDE SEQUENCE [LARGE SCALE GENOMIC DNA]</scope>
    <source>
        <strain evidence="9">Gv29-8 / FGSC 10586</strain>
    </source>
</reference>
<sequence>MVPLNCGEVEHVSRVQSNKKHAPQAFAPLDISEGEWTQATRAARTATWASIFYLITTDVLGPFSTGYAFSQMGLAPGVVLYTVFGALAGYSGFLLWRLFLQLDSDEHPLRGYSDLALRIYGPWFQHVCNVLQSFQFFLTVMVIMITNGQSISQLSQNKLCFIISVLISALAGCVMGQIRTLNNLGWVGSVSVFLNLFVILATMGVMAHSPPNYVLYAASHPDFDVQAPNPISISVTAPPELTFVDNVNGLMNAVFSFGGATMFVELMAEMRRPMDFWKGLLCADLLIFLCYMVYGIYCYMMQGQYAYINSYQGISPYNWQTVCNAIELLTNVIAAVLYANIGMKVLYNSIGRYFFKFPDLNSGSGKWIWAFFVPIYWVLAWVIALSVPQITSWTAILGAGALLQFTYTFPVFLALGFRAQRDSVLSQEIYNPLDRRIERVDHGFKRWVRGMRKELWWNVFDGVIYVGSLATCVLGLYAGFKTLVDGYTNSPSLVGWRCSSPTG</sequence>
<evidence type="ECO:0000256" key="3">
    <source>
        <dbReference type="ARBA" id="ARBA00022692"/>
    </source>
</evidence>
<dbReference type="OrthoDB" id="40134at2759"/>
<accession>G9MY47</accession>
<name>G9MY47_HYPVG</name>
<dbReference type="AlphaFoldDB" id="G9MY47"/>
<keyword evidence="5 6" id="KW-0472">Membrane</keyword>
<keyword evidence="4 6" id="KW-1133">Transmembrane helix</keyword>
<evidence type="ECO:0000259" key="7">
    <source>
        <dbReference type="Pfam" id="PF01490"/>
    </source>
</evidence>
<feature type="transmembrane region" description="Helical" evidence="6">
    <location>
        <begin position="184"/>
        <end position="206"/>
    </location>
</feature>
<comment type="caution">
    <text evidence="8">The sequence shown here is derived from an EMBL/GenBank/DDBJ whole genome shotgun (WGS) entry which is preliminary data.</text>
</comment>
<dbReference type="RefSeq" id="XP_013954666.1">
    <property type="nucleotide sequence ID" value="XM_014099191.1"/>
</dbReference>
<feature type="transmembrane region" description="Helical" evidence="6">
    <location>
        <begin position="455"/>
        <end position="480"/>
    </location>
</feature>
<feature type="transmembrane region" description="Helical" evidence="6">
    <location>
        <begin position="393"/>
        <end position="417"/>
    </location>
</feature>
<proteinExistence type="predicted"/>
<dbReference type="InterPro" id="IPR013057">
    <property type="entry name" value="AA_transpt_TM"/>
</dbReference>
<evidence type="ECO:0000256" key="2">
    <source>
        <dbReference type="ARBA" id="ARBA00022448"/>
    </source>
</evidence>
<feature type="transmembrane region" description="Helical" evidence="6">
    <location>
        <begin position="367"/>
        <end position="387"/>
    </location>
</feature>
<feature type="transmembrane region" description="Helical" evidence="6">
    <location>
        <begin position="123"/>
        <end position="147"/>
    </location>
</feature>
<evidence type="ECO:0000313" key="9">
    <source>
        <dbReference type="Proteomes" id="UP000007115"/>
    </source>
</evidence>